<dbReference type="Proteomes" id="UP000310108">
    <property type="component" value="Unassembled WGS sequence"/>
</dbReference>
<gene>
    <name evidence="1" type="ORF">CTA1_12382</name>
</gene>
<dbReference type="AlphaFoldDB" id="A0A4U6XM44"/>
<keyword evidence="2" id="KW-1185">Reference proteome</keyword>
<proteinExistence type="predicted"/>
<reference evidence="1 2" key="1">
    <citation type="journal article" date="2019" name="PLoS ONE">
        <title>Comparative genome analysis indicates high evolutionary potential of pathogenicity genes in Colletotrichum tanaceti.</title>
        <authorList>
            <person name="Lelwala R.V."/>
            <person name="Korhonen P.K."/>
            <person name="Young N.D."/>
            <person name="Scott J.B."/>
            <person name="Ades P.A."/>
            <person name="Gasser R.B."/>
            <person name="Taylor P.W.J."/>
        </authorList>
    </citation>
    <scope>NUCLEOTIDE SEQUENCE [LARGE SCALE GENOMIC DNA]</scope>
    <source>
        <strain evidence="1">BRIP57314</strain>
    </source>
</reference>
<organism evidence="1 2">
    <name type="scientific">Colletotrichum tanaceti</name>
    <dbReference type="NCBI Taxonomy" id="1306861"/>
    <lineage>
        <taxon>Eukaryota</taxon>
        <taxon>Fungi</taxon>
        <taxon>Dikarya</taxon>
        <taxon>Ascomycota</taxon>
        <taxon>Pezizomycotina</taxon>
        <taxon>Sordariomycetes</taxon>
        <taxon>Hypocreomycetidae</taxon>
        <taxon>Glomerellales</taxon>
        <taxon>Glomerellaceae</taxon>
        <taxon>Colletotrichum</taxon>
        <taxon>Colletotrichum destructivum species complex</taxon>
    </lineage>
</organism>
<protein>
    <submittedName>
        <fullName evidence="1">Uncharacterized protein</fullName>
    </submittedName>
</protein>
<comment type="caution">
    <text evidence="1">The sequence shown here is derived from an EMBL/GenBank/DDBJ whole genome shotgun (WGS) entry which is preliminary data.</text>
</comment>
<sequence>MWLELTETNFQGPRATLYPLQYPEIARGKLQYPYRQRLLQKAVKSCNSSLIWRAGAQPLATD</sequence>
<accession>A0A4U6XM44</accession>
<name>A0A4U6XM44_9PEZI</name>
<evidence type="ECO:0000313" key="1">
    <source>
        <dbReference type="EMBL" id="TKW56739.1"/>
    </source>
</evidence>
<dbReference type="EMBL" id="PJEX01000059">
    <property type="protein sequence ID" value="TKW56739.1"/>
    <property type="molecule type" value="Genomic_DNA"/>
</dbReference>
<evidence type="ECO:0000313" key="2">
    <source>
        <dbReference type="Proteomes" id="UP000310108"/>
    </source>
</evidence>